<dbReference type="PANTHER" id="PTHR13156:SF0">
    <property type="entry name" value="NADH DEHYDROGENASE [UBIQUINONE] IRON-SULFUR PROTEIN 6, MITOCHONDRIAL"/>
    <property type="match status" value="1"/>
</dbReference>
<gene>
    <name evidence="2" type="ORF">MGAL_10B018221</name>
</gene>
<protein>
    <submittedName>
        <fullName evidence="2">NADH dehydrogenase (Ubiquinone) Fe-S protein 6</fullName>
    </submittedName>
</protein>
<dbReference type="PANTHER" id="PTHR13156">
    <property type="entry name" value="NADH-UBIQUINONE OXIDOREDUCTASE 13 KD-A SUBUNIT"/>
    <property type="match status" value="1"/>
</dbReference>
<keyword evidence="3" id="KW-1185">Reference proteome</keyword>
<dbReference type="InterPro" id="IPR019401">
    <property type="entry name" value="Znf_CHCC"/>
</dbReference>
<dbReference type="Pfam" id="PF10276">
    <property type="entry name" value="zf-CHCC"/>
    <property type="match status" value="1"/>
</dbReference>
<dbReference type="Gene3D" id="2.60.260.40">
    <property type="entry name" value="q5lls5 like domains"/>
    <property type="match status" value="1"/>
</dbReference>
<evidence type="ECO:0000259" key="1">
    <source>
        <dbReference type="Pfam" id="PF10276"/>
    </source>
</evidence>
<dbReference type="GO" id="GO:0005739">
    <property type="term" value="C:mitochondrion"/>
    <property type="evidence" value="ECO:0007669"/>
    <property type="project" value="GOC"/>
</dbReference>
<feature type="domain" description="Zinc finger CHCC-type" evidence="1">
    <location>
        <begin position="79"/>
        <end position="119"/>
    </location>
</feature>
<dbReference type="EMBL" id="UYJE01000700">
    <property type="protein sequence ID" value="VDH95552.1"/>
    <property type="molecule type" value="Genomic_DNA"/>
</dbReference>
<sequence length="145" mass="16218">MAALGRTLVRFLPKQAITRPYGSSLTSVGSKDFEGKNVDTVTHTGEKMEPGDWRRGRFVDKVKLVNTRFAIDLIAEDPVVVCEASNVWSSSKGALGHPKVYINIDKPEVGVCGYSGRKFIQKKYYNEAQHGPSITYEEYLEDMKT</sequence>
<accession>A0A8B6BV15</accession>
<evidence type="ECO:0000313" key="2">
    <source>
        <dbReference type="EMBL" id="VDH95552.1"/>
    </source>
</evidence>
<organism evidence="2 3">
    <name type="scientific">Mytilus galloprovincialis</name>
    <name type="common">Mediterranean mussel</name>
    <dbReference type="NCBI Taxonomy" id="29158"/>
    <lineage>
        <taxon>Eukaryota</taxon>
        <taxon>Metazoa</taxon>
        <taxon>Spiralia</taxon>
        <taxon>Lophotrochozoa</taxon>
        <taxon>Mollusca</taxon>
        <taxon>Bivalvia</taxon>
        <taxon>Autobranchia</taxon>
        <taxon>Pteriomorphia</taxon>
        <taxon>Mytilida</taxon>
        <taxon>Mytiloidea</taxon>
        <taxon>Mytilidae</taxon>
        <taxon>Mytilinae</taxon>
        <taxon>Mytilus</taxon>
    </lineage>
</organism>
<name>A0A8B6BV15_MYTGA</name>
<reference evidence="2" key="1">
    <citation type="submission" date="2018-11" db="EMBL/GenBank/DDBJ databases">
        <authorList>
            <person name="Alioto T."/>
            <person name="Alioto T."/>
        </authorList>
    </citation>
    <scope>NUCLEOTIDE SEQUENCE</scope>
</reference>
<evidence type="ECO:0000313" key="3">
    <source>
        <dbReference type="Proteomes" id="UP000596742"/>
    </source>
</evidence>
<dbReference type="Proteomes" id="UP000596742">
    <property type="component" value="Unassembled WGS sequence"/>
</dbReference>
<proteinExistence type="predicted"/>
<keyword evidence="2" id="KW-0830">Ubiquinone</keyword>
<dbReference type="AlphaFoldDB" id="A0A8B6BV15"/>
<comment type="caution">
    <text evidence="2">The sequence shown here is derived from an EMBL/GenBank/DDBJ whole genome shotgun (WGS) entry which is preliminary data.</text>
</comment>
<dbReference type="OrthoDB" id="307899at2759"/>
<dbReference type="GO" id="GO:0006120">
    <property type="term" value="P:mitochondrial electron transport, NADH to ubiquinone"/>
    <property type="evidence" value="ECO:0007669"/>
    <property type="project" value="TreeGrafter"/>
</dbReference>